<dbReference type="EMBL" id="SMAN01000014">
    <property type="protein sequence ID" value="TCT20374.1"/>
    <property type="molecule type" value="Genomic_DNA"/>
</dbReference>
<dbReference type="PANTHER" id="PTHR11011">
    <property type="entry name" value="MALE STERILITY PROTEIN 2-RELATED"/>
    <property type="match status" value="1"/>
</dbReference>
<evidence type="ECO:0000313" key="2">
    <source>
        <dbReference type="EMBL" id="TCT20374.1"/>
    </source>
</evidence>
<dbReference type="GO" id="GO:0035336">
    <property type="term" value="P:long-chain fatty-acyl-CoA metabolic process"/>
    <property type="evidence" value="ECO:0007669"/>
    <property type="project" value="TreeGrafter"/>
</dbReference>
<gene>
    <name evidence="2" type="ORF">EDD68_11458</name>
</gene>
<evidence type="ECO:0000259" key="1">
    <source>
        <dbReference type="Pfam" id="PF07993"/>
    </source>
</evidence>
<organism evidence="2 3">
    <name type="scientific">Melghiribacillus thermohalophilus</name>
    <dbReference type="NCBI Taxonomy" id="1324956"/>
    <lineage>
        <taxon>Bacteria</taxon>
        <taxon>Bacillati</taxon>
        <taxon>Bacillota</taxon>
        <taxon>Bacilli</taxon>
        <taxon>Bacillales</taxon>
        <taxon>Bacillaceae</taxon>
        <taxon>Melghiribacillus</taxon>
    </lineage>
</organism>
<keyword evidence="3" id="KW-1185">Reference proteome</keyword>
<accession>A0A4R3MVL3</accession>
<comment type="caution">
    <text evidence="2">The sequence shown here is derived from an EMBL/GenBank/DDBJ whole genome shotgun (WGS) entry which is preliminary data.</text>
</comment>
<dbReference type="GO" id="GO:0080019">
    <property type="term" value="F:alcohol-forming very long-chain fatty acyl-CoA reductase activity"/>
    <property type="evidence" value="ECO:0007669"/>
    <property type="project" value="InterPro"/>
</dbReference>
<dbReference type="InterPro" id="IPR036291">
    <property type="entry name" value="NAD(P)-bd_dom_sf"/>
</dbReference>
<dbReference type="RefSeq" id="WP_132372165.1">
    <property type="nucleotide sequence ID" value="NZ_SMAN01000014.1"/>
</dbReference>
<dbReference type="InterPro" id="IPR013120">
    <property type="entry name" value="FAR_NAD-bd"/>
</dbReference>
<proteinExistence type="predicted"/>
<feature type="domain" description="Thioester reductase (TE)" evidence="1">
    <location>
        <begin position="8"/>
        <end position="242"/>
    </location>
</feature>
<evidence type="ECO:0000313" key="3">
    <source>
        <dbReference type="Proteomes" id="UP000294650"/>
    </source>
</evidence>
<sequence>MGNTYFFTGYPGYIATYLIKELFVTEQPVEKIYALVLPSMMTKAEESLRKLVEEINFSEEQIELIPGDITKNNLDMSGVHLEKLQNEVSHVFHLAAIYDLAVPFQPAWEVNVEGTRNVNDFIGMLNQLKRYIYFSTAYVAGKRQDTVYETDLEHHTGFKNFYEETKYEAERYVQSLAKELPVTIIRPGIVVGHSETGETLKFDGPYFILNMFQKLRFLPIIPYIGKGDATVNIVPIDYVIQATVYLAHLELKESETYHLTDPNPYTARELYAMFMDQYLNQTPTFILPTMTAKMFLSIPGIRKWLRVEKEALDYFTNQCQFDPSNARKRLRDSNIECPDFQTILPNIVSYYKEHEKDPDRHILIR</sequence>
<dbReference type="AlphaFoldDB" id="A0A4R3MVL3"/>
<dbReference type="Pfam" id="PF07993">
    <property type="entry name" value="NAD_binding_4"/>
    <property type="match status" value="1"/>
</dbReference>
<protein>
    <submittedName>
        <fullName evidence="2">Thioester reductase-like protein</fullName>
    </submittedName>
</protein>
<dbReference type="PANTHER" id="PTHR11011:SF45">
    <property type="entry name" value="FATTY ACYL-COA REDUCTASE CG8306-RELATED"/>
    <property type="match status" value="1"/>
</dbReference>
<dbReference type="OrthoDB" id="9807212at2"/>
<reference evidence="2 3" key="1">
    <citation type="submission" date="2019-03" db="EMBL/GenBank/DDBJ databases">
        <title>Genomic Encyclopedia of Type Strains, Phase IV (KMG-IV): sequencing the most valuable type-strain genomes for metagenomic binning, comparative biology and taxonomic classification.</title>
        <authorList>
            <person name="Goeker M."/>
        </authorList>
    </citation>
    <scope>NUCLEOTIDE SEQUENCE [LARGE SCALE GENOMIC DNA]</scope>
    <source>
        <strain evidence="2 3">DSM 25894</strain>
    </source>
</reference>
<name>A0A4R3MVL3_9BACI</name>
<dbReference type="InterPro" id="IPR026055">
    <property type="entry name" value="FAR"/>
</dbReference>
<dbReference type="Proteomes" id="UP000294650">
    <property type="component" value="Unassembled WGS sequence"/>
</dbReference>
<dbReference type="Gene3D" id="3.40.50.720">
    <property type="entry name" value="NAD(P)-binding Rossmann-like Domain"/>
    <property type="match status" value="1"/>
</dbReference>
<dbReference type="SUPFAM" id="SSF51735">
    <property type="entry name" value="NAD(P)-binding Rossmann-fold domains"/>
    <property type="match status" value="1"/>
</dbReference>
<dbReference type="CDD" id="cd05263">
    <property type="entry name" value="MupV_like_SDR_e"/>
    <property type="match status" value="1"/>
</dbReference>